<dbReference type="EMBL" id="MLJW01007737">
    <property type="protein sequence ID" value="OIQ64916.1"/>
    <property type="molecule type" value="Genomic_DNA"/>
</dbReference>
<accession>A0A1J5PBP7</accession>
<dbReference type="AlphaFoldDB" id="A0A1J5PBP7"/>
<comment type="caution">
    <text evidence="1">The sequence shown here is derived from an EMBL/GenBank/DDBJ whole genome shotgun (WGS) entry which is preliminary data.</text>
</comment>
<evidence type="ECO:0000313" key="1">
    <source>
        <dbReference type="EMBL" id="OIQ64916.1"/>
    </source>
</evidence>
<protein>
    <submittedName>
        <fullName evidence="1">Uncharacterized protein</fullName>
    </submittedName>
</protein>
<sequence>MIEHEAQRHGFRLWPRESLPEGGVFPGRDVQEIALISAQGVFWRAATKKVAERRLVGLGQGRGMGEDEGHFGAPGAVSWGILLSNCKDTDTSHSYDSMGYDGRDYQ</sequence>
<gene>
    <name evidence="1" type="ORF">GALL_535310</name>
</gene>
<name>A0A1J5PBP7_9ZZZZ</name>
<proteinExistence type="predicted"/>
<organism evidence="1">
    <name type="scientific">mine drainage metagenome</name>
    <dbReference type="NCBI Taxonomy" id="410659"/>
    <lineage>
        <taxon>unclassified sequences</taxon>
        <taxon>metagenomes</taxon>
        <taxon>ecological metagenomes</taxon>
    </lineage>
</organism>
<reference evidence="1" key="1">
    <citation type="submission" date="2016-10" db="EMBL/GenBank/DDBJ databases">
        <title>Sequence of Gallionella enrichment culture.</title>
        <authorList>
            <person name="Poehlein A."/>
            <person name="Muehling M."/>
            <person name="Daniel R."/>
        </authorList>
    </citation>
    <scope>NUCLEOTIDE SEQUENCE</scope>
</reference>